<evidence type="ECO:0000256" key="1">
    <source>
        <dbReference type="ARBA" id="ARBA00001968"/>
    </source>
</evidence>
<sequence>MILGYNTSSIFTRSEVSTLVEALDLPEAIECPQSGVKEDRVTALCMLLRRLAYPNRLVELEMQFGWEASRISCITRCTSALLWQRWKHLLRFDPSRLTPDALAWFAQAFVAKGCPMNCIAAIIDGTLKKNARPSRNQRILFNGWKRIHCLKYHLLVSPDGIIIHVFGPVEGRRHDITVLRESGLEDILAAHFWGLNHKPQYFVYGDAGYTTAGHIIAPYKGAQLTDGQRAFNEAMSKVREPVEWMFKEVNSMFKFLNFADNQKILLSPIGQFYLVAILLTNAHMILHRPQTPQYFNCAPPTLAEYFRGEEIADEDLDAWGKEAPWEEIDVPETD</sequence>
<keyword evidence="2" id="KW-0479">Metal-binding</keyword>
<name>A0A8H6U1H3_9AGAR</name>
<dbReference type="Pfam" id="PF13359">
    <property type="entry name" value="DDE_Tnp_4"/>
    <property type="match status" value="1"/>
</dbReference>
<dbReference type="GO" id="GO:0046872">
    <property type="term" value="F:metal ion binding"/>
    <property type="evidence" value="ECO:0007669"/>
    <property type="project" value="UniProtKB-KW"/>
</dbReference>
<dbReference type="AlphaFoldDB" id="A0A8H6U1H3"/>
<feature type="domain" description="DDE Tnp4" evidence="3">
    <location>
        <begin position="123"/>
        <end position="281"/>
    </location>
</feature>
<dbReference type="PANTHER" id="PTHR34615">
    <property type="entry name" value="PX DOMAIN-CONTAINING PROTEIN"/>
    <property type="match status" value="1"/>
</dbReference>
<evidence type="ECO:0000313" key="5">
    <source>
        <dbReference type="Proteomes" id="UP000620124"/>
    </source>
</evidence>
<dbReference type="InterPro" id="IPR027806">
    <property type="entry name" value="HARBI1_dom"/>
</dbReference>
<comment type="caution">
    <text evidence="4">The sequence shown here is derived from an EMBL/GenBank/DDBJ whole genome shotgun (WGS) entry which is preliminary data.</text>
</comment>
<evidence type="ECO:0000259" key="3">
    <source>
        <dbReference type="Pfam" id="PF13359"/>
    </source>
</evidence>
<proteinExistence type="predicted"/>
<protein>
    <submittedName>
        <fullName evidence="4">DDE Tnp4 domain-containing protein</fullName>
    </submittedName>
</protein>
<evidence type="ECO:0000313" key="4">
    <source>
        <dbReference type="EMBL" id="KAF7326752.1"/>
    </source>
</evidence>
<keyword evidence="5" id="KW-1185">Reference proteome</keyword>
<gene>
    <name evidence="4" type="ORF">MVEN_02594200</name>
</gene>
<organism evidence="4 5">
    <name type="scientific">Mycena venus</name>
    <dbReference type="NCBI Taxonomy" id="2733690"/>
    <lineage>
        <taxon>Eukaryota</taxon>
        <taxon>Fungi</taxon>
        <taxon>Dikarya</taxon>
        <taxon>Basidiomycota</taxon>
        <taxon>Agaricomycotina</taxon>
        <taxon>Agaricomycetes</taxon>
        <taxon>Agaricomycetidae</taxon>
        <taxon>Agaricales</taxon>
        <taxon>Marasmiineae</taxon>
        <taxon>Mycenaceae</taxon>
        <taxon>Mycena</taxon>
    </lineage>
</organism>
<comment type="cofactor">
    <cofactor evidence="1">
        <name>a divalent metal cation</name>
        <dbReference type="ChEBI" id="CHEBI:60240"/>
    </cofactor>
</comment>
<reference evidence="4" key="1">
    <citation type="submission" date="2020-05" db="EMBL/GenBank/DDBJ databases">
        <title>Mycena genomes resolve the evolution of fungal bioluminescence.</title>
        <authorList>
            <person name="Tsai I.J."/>
        </authorList>
    </citation>
    <scope>NUCLEOTIDE SEQUENCE</scope>
    <source>
        <strain evidence="4">CCC161011</strain>
    </source>
</reference>
<dbReference type="OrthoDB" id="5945905at2759"/>
<dbReference type="Proteomes" id="UP000620124">
    <property type="component" value="Unassembled WGS sequence"/>
</dbReference>
<accession>A0A8H6U1H3</accession>
<dbReference type="EMBL" id="JACAZI010000040">
    <property type="protein sequence ID" value="KAF7326752.1"/>
    <property type="molecule type" value="Genomic_DNA"/>
</dbReference>
<dbReference type="PANTHER" id="PTHR34615:SF1">
    <property type="entry name" value="PX DOMAIN-CONTAINING PROTEIN"/>
    <property type="match status" value="1"/>
</dbReference>
<evidence type="ECO:0000256" key="2">
    <source>
        <dbReference type="ARBA" id="ARBA00022723"/>
    </source>
</evidence>